<dbReference type="CDD" id="cd11475">
    <property type="entry name" value="SLC5sbd_PutP"/>
    <property type="match status" value="1"/>
</dbReference>
<dbReference type="Gene3D" id="1.20.1730.10">
    <property type="entry name" value="Sodium/glucose cotransporter"/>
    <property type="match status" value="1"/>
</dbReference>
<accession>A0ABS2FYX7</accession>
<comment type="caution">
    <text evidence="15">The sequence shown here is derived from an EMBL/GenBank/DDBJ whole genome shotgun (WGS) entry which is preliminary data.</text>
</comment>
<evidence type="ECO:0000256" key="6">
    <source>
        <dbReference type="ARBA" id="ARBA00022847"/>
    </source>
</evidence>
<evidence type="ECO:0000256" key="2">
    <source>
        <dbReference type="ARBA" id="ARBA00006434"/>
    </source>
</evidence>
<dbReference type="InterPro" id="IPR001734">
    <property type="entry name" value="Na/solute_symporter"/>
</dbReference>
<gene>
    <name evidence="15" type="ORF">H9X91_12410</name>
</gene>
<evidence type="ECO:0000256" key="1">
    <source>
        <dbReference type="ARBA" id="ARBA00004651"/>
    </source>
</evidence>
<evidence type="ECO:0000313" key="16">
    <source>
        <dbReference type="Proteomes" id="UP000719500"/>
    </source>
</evidence>
<evidence type="ECO:0000256" key="11">
    <source>
        <dbReference type="ARBA" id="ARBA00023201"/>
    </source>
</evidence>
<evidence type="ECO:0000256" key="13">
    <source>
        <dbReference type="RuleBase" id="RU362091"/>
    </source>
</evidence>
<protein>
    <recommendedName>
        <fullName evidence="14">Sodium/proline symporter</fullName>
    </recommendedName>
    <alternativeName>
        <fullName evidence="14">Proline permease</fullName>
    </alternativeName>
</protein>
<comment type="similarity">
    <text evidence="2 13">Belongs to the sodium:solute symporter (SSF) (TC 2.A.21) family.</text>
</comment>
<dbReference type="InterPro" id="IPR011851">
    <property type="entry name" value="Na/Pro_symporter"/>
</dbReference>
<keyword evidence="4 14" id="KW-1003">Cell membrane</keyword>
<comment type="catalytic activity">
    <reaction evidence="12">
        <text>L-proline(in) + Na(+)(in) = L-proline(out) + Na(+)(out)</text>
        <dbReference type="Rhea" id="RHEA:28967"/>
        <dbReference type="ChEBI" id="CHEBI:29101"/>
        <dbReference type="ChEBI" id="CHEBI:60039"/>
    </reaction>
</comment>
<feature type="transmembrane region" description="Helical" evidence="14">
    <location>
        <begin position="227"/>
        <end position="246"/>
    </location>
</feature>
<keyword evidence="10 14" id="KW-0472">Membrane</keyword>
<feature type="transmembrane region" description="Helical" evidence="14">
    <location>
        <begin position="73"/>
        <end position="91"/>
    </location>
</feature>
<comment type="subcellular location">
    <subcellularLocation>
        <location evidence="1 14">Cell membrane</location>
        <topology evidence="1 14">Multi-pass membrane protein</topology>
    </subcellularLocation>
</comment>
<evidence type="ECO:0000256" key="8">
    <source>
        <dbReference type="ARBA" id="ARBA00023053"/>
    </source>
</evidence>
<keyword evidence="6 14" id="KW-0769">Symport</keyword>
<dbReference type="RefSeq" id="WP_204805458.1">
    <property type="nucleotide sequence ID" value="NZ_JACSNX010000026.1"/>
</dbReference>
<keyword evidence="14" id="KW-0029">Amino-acid transport</keyword>
<keyword evidence="5 14" id="KW-0812">Transmembrane</keyword>
<evidence type="ECO:0000256" key="10">
    <source>
        <dbReference type="ARBA" id="ARBA00023136"/>
    </source>
</evidence>
<dbReference type="PANTHER" id="PTHR48086:SF3">
    <property type="entry name" value="SODIUM_PROLINE SYMPORTER"/>
    <property type="match status" value="1"/>
</dbReference>
<evidence type="ECO:0000256" key="7">
    <source>
        <dbReference type="ARBA" id="ARBA00022989"/>
    </source>
</evidence>
<name>A0ABS2FYX7_9FIRM</name>
<evidence type="ECO:0000256" key="12">
    <source>
        <dbReference type="ARBA" id="ARBA00033708"/>
    </source>
</evidence>
<dbReference type="NCBIfam" id="TIGR00813">
    <property type="entry name" value="sss"/>
    <property type="match status" value="1"/>
</dbReference>
<dbReference type="EMBL" id="JACSNX010000026">
    <property type="protein sequence ID" value="MBM6852243.1"/>
    <property type="molecule type" value="Genomic_DNA"/>
</dbReference>
<sequence length="489" mass="52817">MTEILAVIALYMLAMLYIGYRAKKSVKTSADFFIGGNRFSSVITAIAHQAAGLSGWLFIAWSQQVAGSGLGAIWTAFSSGFAPFINFFVMARRTAKFTVMTKARSFIDLIEARYYDADRKVLRIISTVIIAISITVYMSSQLMAAGTTFQAVLGLDYRISVLIGAVVVILYTSAGGLLAVAWTDFVQGMLMIFAVFVGLFVAFGNAGSLSDVMAAIGAMDPALTSPWINPVTIAGLLSAGWLGYMGQPQIVQMFMGMKDPGSSRRGAVIAGTTGVFLLFGSFFVNLCCMVLFPDSADTSANFILLITEYTPSWLVGIVTAAILAAVMSSADALLHVATTAVTQDFYNKILKKGQATDKQVLVVARVAAVVIGVIAIYLAYNPFDSILWVNWWAWGGLSVFAPILILGFYWKRATREGAMVSMIVGFIAVYVWYQLGLNTWCHYTLVAFVVTGVVHVAVSLVTKAPPAYVQEMVDELNRKDTAGKEKAHA</sequence>
<dbReference type="Pfam" id="PF00474">
    <property type="entry name" value="SSF"/>
    <property type="match status" value="1"/>
</dbReference>
<evidence type="ECO:0000256" key="5">
    <source>
        <dbReference type="ARBA" id="ARBA00022692"/>
    </source>
</evidence>
<feature type="transmembrane region" description="Helical" evidence="14">
    <location>
        <begin position="121"/>
        <end position="139"/>
    </location>
</feature>
<dbReference type="InterPro" id="IPR050277">
    <property type="entry name" value="Sodium:Solute_Symporter"/>
</dbReference>
<feature type="transmembrane region" description="Helical" evidence="14">
    <location>
        <begin position="391"/>
        <end position="410"/>
    </location>
</feature>
<evidence type="ECO:0000256" key="9">
    <source>
        <dbReference type="ARBA" id="ARBA00023065"/>
    </source>
</evidence>
<dbReference type="InterPro" id="IPR038377">
    <property type="entry name" value="Na/Glc_symporter_sf"/>
</dbReference>
<feature type="transmembrane region" description="Helical" evidence="14">
    <location>
        <begin position="359"/>
        <end position="379"/>
    </location>
</feature>
<keyword evidence="3 14" id="KW-0813">Transport</keyword>
<feature type="transmembrane region" description="Helical" evidence="14">
    <location>
        <begin position="417"/>
        <end position="436"/>
    </location>
</feature>
<feature type="transmembrane region" description="Helical" evidence="14">
    <location>
        <begin position="312"/>
        <end position="338"/>
    </location>
</feature>
<organism evidence="15 16">
    <name type="scientific">Oscillibacter valericigenes</name>
    <dbReference type="NCBI Taxonomy" id="351091"/>
    <lineage>
        <taxon>Bacteria</taxon>
        <taxon>Bacillati</taxon>
        <taxon>Bacillota</taxon>
        <taxon>Clostridia</taxon>
        <taxon>Eubacteriales</taxon>
        <taxon>Oscillospiraceae</taxon>
        <taxon>Oscillibacter</taxon>
    </lineage>
</organism>
<keyword evidence="7 14" id="KW-1133">Transmembrane helix</keyword>
<feature type="transmembrane region" description="Helical" evidence="14">
    <location>
        <begin position="6"/>
        <end position="22"/>
    </location>
</feature>
<dbReference type="Proteomes" id="UP000719500">
    <property type="component" value="Unassembled WGS sequence"/>
</dbReference>
<evidence type="ECO:0000256" key="3">
    <source>
        <dbReference type="ARBA" id="ARBA00022448"/>
    </source>
</evidence>
<feature type="transmembrane region" description="Helical" evidence="14">
    <location>
        <begin position="42"/>
        <end position="61"/>
    </location>
</feature>
<feature type="transmembrane region" description="Helical" evidence="14">
    <location>
        <begin position="189"/>
        <end position="207"/>
    </location>
</feature>
<reference evidence="15 16" key="1">
    <citation type="journal article" date="2021" name="Sci. Rep.">
        <title>The distribution of antibiotic resistance genes in chicken gut microbiota commensals.</title>
        <authorList>
            <person name="Juricova H."/>
            <person name="Matiasovicova J."/>
            <person name="Kubasova T."/>
            <person name="Cejkova D."/>
            <person name="Rychlik I."/>
        </authorList>
    </citation>
    <scope>NUCLEOTIDE SEQUENCE [LARGE SCALE GENOMIC DNA]</scope>
    <source>
        <strain evidence="15 16">An411</strain>
    </source>
</reference>
<keyword evidence="8 14" id="KW-0915">Sodium</keyword>
<evidence type="ECO:0000313" key="15">
    <source>
        <dbReference type="EMBL" id="MBM6852243.1"/>
    </source>
</evidence>
<feature type="transmembrane region" description="Helical" evidence="14">
    <location>
        <begin position="159"/>
        <end position="182"/>
    </location>
</feature>
<proteinExistence type="inferred from homology"/>
<dbReference type="PROSITE" id="PS50283">
    <property type="entry name" value="NA_SOLUT_SYMP_3"/>
    <property type="match status" value="1"/>
</dbReference>
<dbReference type="PANTHER" id="PTHR48086">
    <property type="entry name" value="SODIUM/PROLINE SYMPORTER-RELATED"/>
    <property type="match status" value="1"/>
</dbReference>
<dbReference type="InterPro" id="IPR018212">
    <property type="entry name" value="Na/solute_symporter_CS"/>
</dbReference>
<dbReference type="PROSITE" id="PS00456">
    <property type="entry name" value="NA_SOLUT_SYMP_1"/>
    <property type="match status" value="1"/>
</dbReference>
<keyword evidence="11 14" id="KW-0739">Sodium transport</keyword>
<feature type="transmembrane region" description="Helical" evidence="14">
    <location>
        <begin position="442"/>
        <end position="462"/>
    </location>
</feature>
<evidence type="ECO:0000256" key="14">
    <source>
        <dbReference type="RuleBase" id="RU366012"/>
    </source>
</evidence>
<keyword evidence="9 14" id="KW-0406">Ion transport</keyword>
<keyword evidence="16" id="KW-1185">Reference proteome</keyword>
<feature type="transmembrane region" description="Helical" evidence="14">
    <location>
        <begin position="267"/>
        <end position="292"/>
    </location>
</feature>
<comment type="function">
    <text evidence="14">Catalyzes the sodium-dependent uptake of extracellular L-proline.</text>
</comment>
<evidence type="ECO:0000256" key="4">
    <source>
        <dbReference type="ARBA" id="ARBA00022475"/>
    </source>
</evidence>